<dbReference type="KEGG" id="als:DJ013_17100"/>
<keyword evidence="2" id="KW-1185">Reference proteome</keyword>
<sequence>MIEFKDRFQNLNTTIRPLIHDYFIENDGEKGDFINELSIEELLTLRESLLDYGGLLNEWIDENKENWNDDLHNSFRFLDLCVNAKIQLEKMHHDLSVRHKDYLEYLKKNNLVKFDFK</sequence>
<reference evidence="1 2" key="1">
    <citation type="submission" date="2018-05" db="EMBL/GenBank/DDBJ databases">
        <title>Complete genome sequence of Arcticibacterium luteifluviistationis SM1504T, a cytophagaceae bacterium isolated from Arctic surface seawater.</title>
        <authorList>
            <person name="Li Y."/>
            <person name="Qin Q.-L."/>
        </authorList>
    </citation>
    <scope>NUCLEOTIDE SEQUENCE [LARGE SCALE GENOMIC DNA]</scope>
    <source>
        <strain evidence="1 2">SM1504</strain>
    </source>
</reference>
<organism evidence="1 2">
    <name type="scientific">Arcticibacterium luteifluviistationis</name>
    <dbReference type="NCBI Taxonomy" id="1784714"/>
    <lineage>
        <taxon>Bacteria</taxon>
        <taxon>Pseudomonadati</taxon>
        <taxon>Bacteroidota</taxon>
        <taxon>Cytophagia</taxon>
        <taxon>Cytophagales</taxon>
        <taxon>Leadbetterellaceae</taxon>
        <taxon>Arcticibacterium</taxon>
    </lineage>
</organism>
<accession>A0A2Z4GFG2</accession>
<protein>
    <submittedName>
        <fullName evidence="1">Uncharacterized protein</fullName>
    </submittedName>
</protein>
<dbReference type="RefSeq" id="WP_111373165.1">
    <property type="nucleotide sequence ID" value="NZ_CP029480.1"/>
</dbReference>
<evidence type="ECO:0000313" key="1">
    <source>
        <dbReference type="EMBL" id="AWV99797.1"/>
    </source>
</evidence>
<dbReference type="AlphaFoldDB" id="A0A2Z4GFG2"/>
<gene>
    <name evidence="1" type="ORF">DJ013_17100</name>
</gene>
<dbReference type="Proteomes" id="UP000249873">
    <property type="component" value="Chromosome"/>
</dbReference>
<evidence type="ECO:0000313" key="2">
    <source>
        <dbReference type="Proteomes" id="UP000249873"/>
    </source>
</evidence>
<dbReference type="EMBL" id="CP029480">
    <property type="protein sequence ID" value="AWV99797.1"/>
    <property type="molecule type" value="Genomic_DNA"/>
</dbReference>
<proteinExistence type="predicted"/>
<name>A0A2Z4GFG2_9BACT</name>